<protein>
    <submittedName>
        <fullName evidence="1">Unannotated protein</fullName>
    </submittedName>
</protein>
<organism evidence="1">
    <name type="scientific">freshwater metagenome</name>
    <dbReference type="NCBI Taxonomy" id="449393"/>
    <lineage>
        <taxon>unclassified sequences</taxon>
        <taxon>metagenomes</taxon>
        <taxon>ecological metagenomes</taxon>
    </lineage>
</organism>
<gene>
    <name evidence="1" type="ORF">UFOPK3402_02014</name>
</gene>
<proteinExistence type="predicted"/>
<reference evidence="1" key="1">
    <citation type="submission" date="2020-05" db="EMBL/GenBank/DDBJ databases">
        <authorList>
            <person name="Chiriac C."/>
            <person name="Salcher M."/>
            <person name="Ghai R."/>
            <person name="Kavagutti S V."/>
        </authorList>
    </citation>
    <scope>NUCLEOTIDE SEQUENCE</scope>
</reference>
<evidence type="ECO:0000313" key="1">
    <source>
        <dbReference type="EMBL" id="CAB4887056.1"/>
    </source>
</evidence>
<dbReference type="EMBL" id="CAFBLS010000340">
    <property type="protein sequence ID" value="CAB4887056.1"/>
    <property type="molecule type" value="Genomic_DNA"/>
</dbReference>
<sequence>MWCRCYKTSVVEIMNCSPYVSFPGALSAGQIPLDHRLTKHAVGSGQLRLGAGVLIQKRTLPHYQDRVTGMLSNPRMTWDG</sequence>
<dbReference type="AlphaFoldDB" id="A0A6J7EV93"/>
<name>A0A6J7EV93_9ZZZZ</name>
<accession>A0A6J7EV93</accession>